<keyword evidence="4" id="KW-1185">Reference proteome</keyword>
<dbReference type="InterPro" id="IPR056595">
    <property type="entry name" value="Fact-SPT16_PH"/>
</dbReference>
<dbReference type="PANTHER" id="PTHR13980:SF15">
    <property type="entry name" value="FACT COMPLEX SUBUNIT SPT16"/>
    <property type="match status" value="1"/>
</dbReference>
<dbReference type="GO" id="GO:0035101">
    <property type="term" value="C:FACT complex"/>
    <property type="evidence" value="ECO:0007669"/>
    <property type="project" value="UniProtKB-UniRule"/>
</dbReference>
<gene>
    <name evidence="3" type="ORF">LTRI10_LOCUS50580</name>
</gene>
<reference evidence="3 4" key="1">
    <citation type="submission" date="2024-04" db="EMBL/GenBank/DDBJ databases">
        <authorList>
            <person name="Fracassetti M."/>
        </authorList>
    </citation>
    <scope>NUCLEOTIDE SEQUENCE [LARGE SCALE GENOMIC DNA]</scope>
</reference>
<dbReference type="InterPro" id="IPR040258">
    <property type="entry name" value="Spt16"/>
</dbReference>
<name>A0AAV2GKK9_9ROSI</name>
<comment type="subcellular location">
    <subcellularLocation>
        <location evidence="1">Nucleus</location>
    </subcellularLocation>
    <subcellularLocation>
        <location evidence="1">Chromosome</location>
    </subcellularLocation>
</comment>
<organism evidence="3 4">
    <name type="scientific">Linum trigynum</name>
    <dbReference type="NCBI Taxonomy" id="586398"/>
    <lineage>
        <taxon>Eukaryota</taxon>
        <taxon>Viridiplantae</taxon>
        <taxon>Streptophyta</taxon>
        <taxon>Embryophyta</taxon>
        <taxon>Tracheophyta</taxon>
        <taxon>Spermatophyta</taxon>
        <taxon>Magnoliopsida</taxon>
        <taxon>eudicotyledons</taxon>
        <taxon>Gunneridae</taxon>
        <taxon>Pentapetalae</taxon>
        <taxon>rosids</taxon>
        <taxon>fabids</taxon>
        <taxon>Malpighiales</taxon>
        <taxon>Linaceae</taxon>
        <taxon>Linum</taxon>
    </lineage>
</organism>
<keyword evidence="1" id="KW-0805">Transcription regulation</keyword>
<comment type="subunit">
    <text evidence="1">Component of the FACT complex.</text>
</comment>
<dbReference type="Gene3D" id="2.30.29.150">
    <property type="match status" value="1"/>
</dbReference>
<keyword evidence="1" id="KW-0539">Nucleus</keyword>
<dbReference type="GO" id="GO:0006368">
    <property type="term" value="P:transcription elongation by RNA polymerase II"/>
    <property type="evidence" value="ECO:0007669"/>
    <property type="project" value="TreeGrafter"/>
</dbReference>
<dbReference type="GO" id="GO:0006260">
    <property type="term" value="P:DNA replication"/>
    <property type="evidence" value="ECO:0007669"/>
    <property type="project" value="UniProtKB-KW"/>
</dbReference>
<protein>
    <recommendedName>
        <fullName evidence="1">FACT complex subunit</fullName>
    </recommendedName>
</protein>
<dbReference type="GO" id="GO:0006281">
    <property type="term" value="P:DNA repair"/>
    <property type="evidence" value="ECO:0007669"/>
    <property type="project" value="UniProtKB-UniRule"/>
</dbReference>
<keyword evidence="1" id="KW-0227">DNA damage</keyword>
<evidence type="ECO:0000313" key="4">
    <source>
        <dbReference type="Proteomes" id="UP001497516"/>
    </source>
</evidence>
<keyword evidence="1" id="KW-0235">DNA replication</keyword>
<keyword evidence="1" id="KW-0234">DNA repair</keyword>
<proteinExistence type="inferred from homology"/>
<evidence type="ECO:0000313" key="3">
    <source>
        <dbReference type="EMBL" id="CAL1411209.1"/>
    </source>
</evidence>
<dbReference type="AlphaFoldDB" id="A0AAV2GKK9"/>
<accession>A0AAV2GKK9</accession>
<evidence type="ECO:0000256" key="1">
    <source>
        <dbReference type="RuleBase" id="RU367052"/>
    </source>
</evidence>
<dbReference type="Proteomes" id="UP001497516">
    <property type="component" value="Chromosome 9"/>
</dbReference>
<keyword evidence="1" id="KW-0158">Chromosome</keyword>
<comment type="similarity">
    <text evidence="1">Belongs to the peptidase M24 family. SPT16 subfamily.</text>
</comment>
<dbReference type="Pfam" id="PF24824">
    <property type="entry name" value="PH_SPT16"/>
    <property type="match status" value="1"/>
</dbReference>
<dbReference type="EMBL" id="OZ034822">
    <property type="protein sequence ID" value="CAL1411209.1"/>
    <property type="molecule type" value="Genomic_DNA"/>
</dbReference>
<dbReference type="GO" id="GO:0031491">
    <property type="term" value="F:nucleosome binding"/>
    <property type="evidence" value="ECO:0007669"/>
    <property type="project" value="TreeGrafter"/>
</dbReference>
<feature type="domain" description="FACT complex subunit SPT16 PH-like" evidence="2">
    <location>
        <begin position="1"/>
        <end position="60"/>
    </location>
</feature>
<keyword evidence="1" id="KW-0804">Transcription</keyword>
<evidence type="ECO:0000259" key="2">
    <source>
        <dbReference type="Pfam" id="PF24824"/>
    </source>
</evidence>
<comment type="function">
    <text evidence="1">Component of the FACT complex, a general chromatin factor that acts to reorganize nucleosomes. The FACT complex is involved in multiple processes that require DNA as a template such as mRNA elongation, DNA replication and DNA repair. During transcription elongation the FACT complex acts as a histone chaperone that both destabilizes and restores nucleosomal structure. It facilitates the passage of RNA polymerase II and transcription by promoting the dissociation of one histone H2A-H2B dimer from the nucleosome, then subsequently promotes the reestablishment of the nucleosome following the passage of RNA polymerase II.</text>
</comment>
<dbReference type="PANTHER" id="PTHR13980">
    <property type="entry name" value="CDC68 RELATED"/>
    <property type="match status" value="1"/>
</dbReference>
<sequence length="81" mass="9523">MVGNKKIKDVQFYVEVMDQVQNIGGGRRSAYDPDEIEEEKREKLKKNKIDNEFESFATRVNELWVGTQFDALGLDFDQHQR</sequence>